<dbReference type="Pfam" id="PF08016">
    <property type="entry name" value="PKD_channel"/>
    <property type="match status" value="1"/>
</dbReference>
<dbReference type="EMBL" id="HBIP01032684">
    <property type="protein sequence ID" value="CAE0504843.1"/>
    <property type="molecule type" value="Transcribed_RNA"/>
</dbReference>
<dbReference type="GO" id="GO:0016020">
    <property type="term" value="C:membrane"/>
    <property type="evidence" value="ECO:0007669"/>
    <property type="project" value="UniProtKB-SubCell"/>
</dbReference>
<feature type="compositionally biased region" description="Acidic residues" evidence="5">
    <location>
        <begin position="1004"/>
        <end position="1018"/>
    </location>
</feature>
<feature type="compositionally biased region" description="Low complexity" evidence="5">
    <location>
        <begin position="1673"/>
        <end position="1693"/>
    </location>
</feature>
<feature type="compositionally biased region" description="Polar residues" evidence="5">
    <location>
        <begin position="1950"/>
        <end position="1963"/>
    </location>
</feature>
<feature type="compositionally biased region" description="Polar residues" evidence="5">
    <location>
        <begin position="1381"/>
        <end position="1403"/>
    </location>
</feature>
<accession>A0A7S3VUB8</accession>
<feature type="compositionally biased region" description="Low complexity" evidence="5">
    <location>
        <begin position="652"/>
        <end position="670"/>
    </location>
</feature>
<feature type="compositionally biased region" description="Basic and acidic residues" evidence="5">
    <location>
        <begin position="671"/>
        <end position="688"/>
    </location>
</feature>
<feature type="compositionally biased region" description="Low complexity" evidence="5">
    <location>
        <begin position="1741"/>
        <end position="1750"/>
    </location>
</feature>
<keyword evidence="2 6" id="KW-0812">Transmembrane</keyword>
<feature type="compositionally biased region" description="Low complexity" evidence="5">
    <location>
        <begin position="1972"/>
        <end position="1982"/>
    </location>
</feature>
<dbReference type="InterPro" id="IPR013122">
    <property type="entry name" value="PKD1_2_channel"/>
</dbReference>
<evidence type="ECO:0000256" key="5">
    <source>
        <dbReference type="SAM" id="MobiDB-lite"/>
    </source>
</evidence>
<evidence type="ECO:0000256" key="1">
    <source>
        <dbReference type="ARBA" id="ARBA00004141"/>
    </source>
</evidence>
<evidence type="ECO:0000256" key="2">
    <source>
        <dbReference type="ARBA" id="ARBA00022692"/>
    </source>
</evidence>
<feature type="compositionally biased region" description="Low complexity" evidence="5">
    <location>
        <begin position="733"/>
        <end position="744"/>
    </location>
</feature>
<evidence type="ECO:0000313" key="8">
    <source>
        <dbReference type="EMBL" id="CAE0504843.1"/>
    </source>
</evidence>
<feature type="region of interest" description="Disordered" evidence="5">
    <location>
        <begin position="996"/>
        <end position="1018"/>
    </location>
</feature>
<feature type="region of interest" description="Disordered" evidence="5">
    <location>
        <begin position="1500"/>
        <end position="1543"/>
    </location>
</feature>
<feature type="region of interest" description="Disordered" evidence="5">
    <location>
        <begin position="1635"/>
        <end position="1770"/>
    </location>
</feature>
<feature type="region of interest" description="Disordered" evidence="5">
    <location>
        <begin position="730"/>
        <end position="751"/>
    </location>
</feature>
<keyword evidence="3 6" id="KW-1133">Transmembrane helix</keyword>
<reference evidence="8" key="1">
    <citation type="submission" date="2021-01" db="EMBL/GenBank/DDBJ databases">
        <authorList>
            <person name="Corre E."/>
            <person name="Pelletier E."/>
            <person name="Niang G."/>
            <person name="Scheremetjew M."/>
            <person name="Finn R."/>
            <person name="Kale V."/>
            <person name="Holt S."/>
            <person name="Cochrane G."/>
            <person name="Meng A."/>
            <person name="Brown T."/>
            <person name="Cohen L."/>
        </authorList>
    </citation>
    <scope>NUCLEOTIDE SEQUENCE</scope>
    <source>
        <strain evidence="8">CCMP1320</strain>
    </source>
</reference>
<feature type="region of interest" description="Disordered" evidence="5">
    <location>
        <begin position="621"/>
        <end position="697"/>
    </location>
</feature>
<feature type="transmembrane region" description="Helical" evidence="6">
    <location>
        <begin position="1207"/>
        <end position="1229"/>
    </location>
</feature>
<feature type="region of interest" description="Disordered" evidence="5">
    <location>
        <begin position="2026"/>
        <end position="2049"/>
    </location>
</feature>
<feature type="domain" description="Polycystin cation channel PKD1/PKD2" evidence="7">
    <location>
        <begin position="1149"/>
        <end position="1246"/>
    </location>
</feature>
<feature type="compositionally biased region" description="Polar residues" evidence="5">
    <location>
        <begin position="1635"/>
        <end position="1646"/>
    </location>
</feature>
<feature type="region of interest" description="Disordered" evidence="5">
    <location>
        <begin position="2204"/>
        <end position="2238"/>
    </location>
</feature>
<feature type="compositionally biased region" description="Polar residues" evidence="5">
    <location>
        <begin position="1695"/>
        <end position="1712"/>
    </location>
</feature>
<protein>
    <recommendedName>
        <fullName evidence="7">Polycystin cation channel PKD1/PKD2 domain-containing protein</fullName>
    </recommendedName>
</protein>
<evidence type="ECO:0000259" key="7">
    <source>
        <dbReference type="Pfam" id="PF08016"/>
    </source>
</evidence>
<comment type="subcellular location">
    <subcellularLocation>
        <location evidence="1">Membrane</location>
        <topology evidence="1">Multi-pass membrane protein</topology>
    </subcellularLocation>
</comment>
<feature type="region of interest" description="Disordered" evidence="5">
    <location>
        <begin position="1436"/>
        <end position="1483"/>
    </location>
</feature>
<feature type="region of interest" description="Disordered" evidence="5">
    <location>
        <begin position="1932"/>
        <end position="2003"/>
    </location>
</feature>
<evidence type="ECO:0000256" key="6">
    <source>
        <dbReference type="SAM" id="Phobius"/>
    </source>
</evidence>
<feature type="compositionally biased region" description="Low complexity" evidence="5">
    <location>
        <begin position="1443"/>
        <end position="1458"/>
    </location>
</feature>
<keyword evidence="4 6" id="KW-0472">Membrane</keyword>
<proteinExistence type="predicted"/>
<feature type="transmembrane region" description="Helical" evidence="6">
    <location>
        <begin position="1052"/>
        <end position="1073"/>
    </location>
</feature>
<feature type="transmembrane region" description="Helical" evidence="6">
    <location>
        <begin position="1158"/>
        <end position="1178"/>
    </location>
</feature>
<feature type="compositionally biased region" description="Polar residues" evidence="5">
    <location>
        <begin position="1504"/>
        <end position="1522"/>
    </location>
</feature>
<gene>
    <name evidence="8" type="ORF">DTER00134_LOCUS19916</name>
</gene>
<organism evidence="8">
    <name type="scientific">Dunaliella tertiolecta</name>
    <name type="common">Green alga</name>
    <dbReference type="NCBI Taxonomy" id="3047"/>
    <lineage>
        <taxon>Eukaryota</taxon>
        <taxon>Viridiplantae</taxon>
        <taxon>Chlorophyta</taxon>
        <taxon>core chlorophytes</taxon>
        <taxon>Chlorophyceae</taxon>
        <taxon>CS clade</taxon>
        <taxon>Chlamydomonadales</taxon>
        <taxon>Dunaliellaceae</taxon>
        <taxon>Dunaliella</taxon>
    </lineage>
</organism>
<feature type="compositionally biased region" description="Polar residues" evidence="5">
    <location>
        <begin position="632"/>
        <end position="644"/>
    </location>
</feature>
<evidence type="ECO:0000256" key="3">
    <source>
        <dbReference type="ARBA" id="ARBA00022989"/>
    </source>
</evidence>
<feature type="compositionally biased region" description="Polar residues" evidence="5">
    <location>
        <begin position="1754"/>
        <end position="1764"/>
    </location>
</feature>
<feature type="compositionally biased region" description="Polar residues" evidence="5">
    <location>
        <begin position="1653"/>
        <end position="1663"/>
    </location>
</feature>
<sequence>MYRDTPFSLHPGTVYQVQQGLFSSLIVFELRHPEGSDPSGPSPFCSSLTPAADTEVARLRHTAGQISNTESAVQSMDVALGQLQVASVTSEDLRAKADEGITATWKILLDESLAQISGRLIPRLSALYQEELASEVELESLGGLAEGMAVEPILDDGIGRYSRLHNPPLEALPSDLLDLSGRVPTVKSCVGNIRGGAEARFTFRIGQLLPFEDFLFSGALNDVDGIAQMEAGSDGTMLPRKLLGQSWEGYPQISARRTVAQTEDADGWKWGARRLVGLYGNQVLTGAQLVQTRHPPRSQAVGGAKYERACRPAGLAQKLAAECDQTRTRSASQKTAEIAAQERNGDILGGVPSIGVDPAFVSSSTLFNPQVALYPLGWYNTSSARQVNREGVPYGFHPHPVPGLPENSYPLILDINVKAERAHEMMRYLVQGAFLDRFATKSLQLKVGTYSVTRQLYGYSVVTANWDEGGRIHADLNVETLEFRDFSPEGLDTPGMPNRLATDIVLLILILLYPVLQVRDIIYSLRAQQRRARVWYELHRIKRPAAGSLQEAASKSDLGNSTSLETTKSVLKLLEGRPGILGSKSATDLAAAAVCTKLGDGAMFERPTWVSFSRKSRAHLNRLPTAPEPPSLASQPSLGPSQPSVEAVDPAHPSSLSPRRSLSSPSGSLHPSDDEKGHSRDGLAHSDRSSCVSDTGLGSQSLVMSKASIKVPPAKGSRSNHLHCDKRIQEPHQQWQQQQQQQQQAAEGGVDPWKEVARTTKGSGPGPVAEASYGWHGQLRYVSEPLPGTLAWPPAHEQAAFHGPVMGVPGAHRHHLHHNQRSFPQQHASVSFDFASSEIRPQAPPARQHFRSGPGPVAEGTIEQGGMTNSSSLRFGSMRRGSALGTAFGAASFERGRASLTGERASFRRGSSRGGAYWRGSFAGALSDDSSSTASEGSVILDYDDTVVDDHPVPGKEKGKRKLKVMRSSKIQRDTAAALAVLKGMDECDVAVELKAPRRKEQGDEPDTETEDEDEMCEEEEEAELRGRRHGLKRHILTAPPRVYRGTSAPWWIPYEVITIVLMMVAAALLFYYTCYLQPQTAPTERRYQVYDSLYSPANPFMLKVEVPKQSTSEGVSNGQADGFQSLEPGEMQRWRAGMESKEGLRKVAEMYRAMDEMAAVLMAYGLIQGGVLVLIMIRLINHTAFQPVLSIVAGTLAGALEDMIFFAFVITIAALMVSMMMVILFGAIEPDLSSTSAAMMAVFVGITQGAATDSDSDEEIMRFLAKETQGGFDTNAASIFLAWILLTLRPLLYRGLLVMITSMLSYPYAELRMGAKGCPSVPRDITTLLRWQWASSTRGTPTNREMDKLLDKLLKLRPQPPPLAPGWRWKQAASLIRQAKLQQPSTTSPGTQELAPPSSTSALFLRSSTRNFKGSLRVSGRRIDDSSLDAILQHVAPPSTKPSGPQQQQAASPSEQSLHGRLSSNLSQRPSGERQHNWQARRRMQSSVLQVISGLRALKEQENSSSNSINGAGRGSSSNMEAGTGAGPVAGGMADLSAEDASRPAVQHARERLMQVLQARHVVNQAKLSKRKQEVRRLETHRVFGTAGALSSSYKPGVMFSQGAQHTALDAVPENCGLDDASSESQHFASTLSAAAKGTQAQKSLSKAGPHNGSSSHPLGSNQGSGAGKGMSMQTSMEHSSSGSSGSYSHSTPLFASTPSPSLRITPTGESCAQVASGHGRASGQEKSCTHSRQPRLEGEAGAAGASGEVLTQAASTQTQASEKQAMEEAGQPWLPLPTFFLSQKLLRRSMHPVHKDPMEVLLQQWEKALAGNGGVGAPDSNRSSLGLVQHIAVLMQEAQDAIAAIRTAIHETQDLAKALQSALHLSPGHSLGLEGRNQAAVLLNAPVPEPRRAAAEDGCPGLPVASEGPVTGLGTARPAHILARNIQEHVSKPTQQVAQSVEGAAESSRAQSSTAVPTLPSSGVPPEAVQQQQQHQQRLQITGAQSAGAAAKQEQGRGEAEAALHDLQGLRAYSTFSYSEVSELGVRDAEGTDSGTEGQDAEEEKGEVTQLQALAGLRAASKAAAALVAMRPALAAAQTAQKGHDGDAGPSDSPARPKKVAKHAKFADVEDSDDETPQPATRPAQSRPGSFSARVTFRELEGNHGRPGSFSSRVAGPAVASRAASYSAGRPGTGGDDEGPVKRRGWKMRRRYMEAHDLALEERSRPATAAHSFTSQRAAKSFTVRKGNAAVSSEWC</sequence>
<name>A0A7S3VUB8_DUNTE</name>
<feature type="region of interest" description="Disordered" evidence="5">
    <location>
        <begin position="1379"/>
        <end position="1403"/>
    </location>
</feature>
<feature type="region of interest" description="Disordered" evidence="5">
    <location>
        <begin position="2080"/>
        <end position="2187"/>
    </location>
</feature>
<evidence type="ECO:0000256" key="4">
    <source>
        <dbReference type="ARBA" id="ARBA00023136"/>
    </source>
</evidence>